<proteinExistence type="predicted"/>
<dbReference type="Proteomes" id="UP001597180">
    <property type="component" value="Unassembled WGS sequence"/>
</dbReference>
<gene>
    <name evidence="6" type="ORF">ACFQ4B_17435</name>
</gene>
<comment type="catalytic activity">
    <reaction evidence="3">
        <text>3',5'-cyclic UMP + H2O = UMP + H(+)</text>
        <dbReference type="Rhea" id="RHEA:70575"/>
        <dbReference type="ChEBI" id="CHEBI:15377"/>
        <dbReference type="ChEBI" id="CHEBI:15378"/>
        <dbReference type="ChEBI" id="CHEBI:57865"/>
        <dbReference type="ChEBI" id="CHEBI:184387"/>
    </reaction>
    <physiologicalReaction direction="left-to-right" evidence="3">
        <dbReference type="Rhea" id="RHEA:70576"/>
    </physiologicalReaction>
</comment>
<name>A0ABW3UQJ5_9BACL</name>
<comment type="function">
    <text evidence="2">Counteracts the endogenous Pycsar antiviral defense system. Phosphodiesterase that enables metal-dependent hydrolysis of host cyclic nucleotide Pycsar defense signals such as cCMP and cUMP.</text>
</comment>
<evidence type="ECO:0000313" key="7">
    <source>
        <dbReference type="Proteomes" id="UP001597180"/>
    </source>
</evidence>
<dbReference type="PANTHER" id="PTHR30619:SF7">
    <property type="entry name" value="BETA-LACTAMASE DOMAIN PROTEIN"/>
    <property type="match status" value="1"/>
</dbReference>
<feature type="domain" description="Metallo-beta-lactamase" evidence="5">
    <location>
        <begin position="96"/>
        <end position="304"/>
    </location>
</feature>
<sequence length="363" mass="39798">MTEREPRGNQGDAPGSKSRWRRRLELAGAALVLLALIAVGWHQWKPVQPSEPAEASTAAPSTTPADKLRTAEIFDAGRHQGLLTVRYLYLDGDVLMGDSIVIQSPDGKTMLIDAGVNDAGQQVVNYLNKLGINSIDIALNTHPHSDHIGGFASVVSSKEVKAFYMENFPYTNSSYYRRTMEAVNAKKIPVTYLEEGSAFQLGSDVFIEVLSPPKGALPDAIKSYSAAEINDFALVFKLTYKDTSFLFTADIYKHRELELIGSSAEPKLKSDMMHAPHHGNESTSSSEVFLNTVSPKISVLSQNLFVSPNLMERYKKKGITAYSTGMHGNVLITSDGQTMNVITEREGKRPIKSAMPGAQMDEK</sequence>
<evidence type="ECO:0000256" key="3">
    <source>
        <dbReference type="ARBA" id="ARBA00048505"/>
    </source>
</evidence>
<dbReference type="RefSeq" id="WP_345586160.1">
    <property type="nucleotide sequence ID" value="NZ_BAABJG010000003.1"/>
</dbReference>
<feature type="transmembrane region" description="Helical" evidence="4">
    <location>
        <begin position="26"/>
        <end position="44"/>
    </location>
</feature>
<evidence type="ECO:0000256" key="4">
    <source>
        <dbReference type="SAM" id="Phobius"/>
    </source>
</evidence>
<keyword evidence="4" id="KW-0472">Membrane</keyword>
<evidence type="ECO:0000313" key="6">
    <source>
        <dbReference type="EMBL" id="MFD1221905.1"/>
    </source>
</evidence>
<keyword evidence="7" id="KW-1185">Reference proteome</keyword>
<evidence type="ECO:0000256" key="2">
    <source>
        <dbReference type="ARBA" id="ARBA00034301"/>
    </source>
</evidence>
<comment type="catalytic activity">
    <reaction evidence="1">
        <text>3',5'-cyclic CMP + H2O = CMP + H(+)</text>
        <dbReference type="Rhea" id="RHEA:72675"/>
        <dbReference type="ChEBI" id="CHEBI:15377"/>
        <dbReference type="ChEBI" id="CHEBI:15378"/>
        <dbReference type="ChEBI" id="CHEBI:58003"/>
        <dbReference type="ChEBI" id="CHEBI:60377"/>
    </reaction>
    <physiologicalReaction direction="left-to-right" evidence="1">
        <dbReference type="Rhea" id="RHEA:72676"/>
    </physiologicalReaction>
</comment>
<dbReference type="InterPro" id="IPR052159">
    <property type="entry name" value="Competence_DNA_uptake"/>
</dbReference>
<dbReference type="Gene3D" id="3.60.15.10">
    <property type="entry name" value="Ribonuclease Z/Hydroxyacylglutathione hydrolase-like"/>
    <property type="match status" value="1"/>
</dbReference>
<reference evidence="7" key="1">
    <citation type="journal article" date="2019" name="Int. J. Syst. Evol. Microbiol.">
        <title>The Global Catalogue of Microorganisms (GCM) 10K type strain sequencing project: providing services to taxonomists for standard genome sequencing and annotation.</title>
        <authorList>
            <consortium name="The Broad Institute Genomics Platform"/>
            <consortium name="The Broad Institute Genome Sequencing Center for Infectious Disease"/>
            <person name="Wu L."/>
            <person name="Ma J."/>
        </authorList>
    </citation>
    <scope>NUCLEOTIDE SEQUENCE [LARGE SCALE GENOMIC DNA]</scope>
    <source>
        <strain evidence="7">CCUG 53270</strain>
    </source>
</reference>
<dbReference type="PANTHER" id="PTHR30619">
    <property type="entry name" value="DNA INTERNALIZATION/COMPETENCE PROTEIN COMEC/REC2"/>
    <property type="match status" value="1"/>
</dbReference>
<dbReference type="InterPro" id="IPR035681">
    <property type="entry name" value="ComA-like_MBL"/>
</dbReference>
<dbReference type="EMBL" id="JBHTLU010000019">
    <property type="protein sequence ID" value="MFD1221905.1"/>
    <property type="molecule type" value="Genomic_DNA"/>
</dbReference>
<dbReference type="SUPFAM" id="SSF56281">
    <property type="entry name" value="Metallo-hydrolase/oxidoreductase"/>
    <property type="match status" value="1"/>
</dbReference>
<dbReference type="SMART" id="SM00849">
    <property type="entry name" value="Lactamase_B"/>
    <property type="match status" value="1"/>
</dbReference>
<protein>
    <submittedName>
        <fullName evidence="6">ComEC/Rec2 family competence protein</fullName>
    </submittedName>
</protein>
<comment type="caution">
    <text evidence="6">The sequence shown here is derived from an EMBL/GenBank/DDBJ whole genome shotgun (WGS) entry which is preliminary data.</text>
</comment>
<evidence type="ECO:0000256" key="1">
    <source>
        <dbReference type="ARBA" id="ARBA00034221"/>
    </source>
</evidence>
<organism evidence="6 7">
    <name type="scientific">Paenibacillus vulneris</name>
    <dbReference type="NCBI Taxonomy" id="1133364"/>
    <lineage>
        <taxon>Bacteria</taxon>
        <taxon>Bacillati</taxon>
        <taxon>Bacillota</taxon>
        <taxon>Bacilli</taxon>
        <taxon>Bacillales</taxon>
        <taxon>Paenibacillaceae</taxon>
        <taxon>Paenibacillus</taxon>
    </lineage>
</organism>
<accession>A0ABW3UQJ5</accession>
<dbReference type="CDD" id="cd07731">
    <property type="entry name" value="ComA-like_MBL-fold"/>
    <property type="match status" value="1"/>
</dbReference>
<keyword evidence="4" id="KW-1133">Transmembrane helix</keyword>
<keyword evidence="4" id="KW-0812">Transmembrane</keyword>
<dbReference type="InterPro" id="IPR036866">
    <property type="entry name" value="RibonucZ/Hydroxyglut_hydro"/>
</dbReference>
<dbReference type="InterPro" id="IPR001279">
    <property type="entry name" value="Metallo-B-lactamas"/>
</dbReference>
<evidence type="ECO:0000259" key="5">
    <source>
        <dbReference type="SMART" id="SM00849"/>
    </source>
</evidence>
<dbReference type="Pfam" id="PF00753">
    <property type="entry name" value="Lactamase_B"/>
    <property type="match status" value="1"/>
</dbReference>